<dbReference type="InterPro" id="IPR036188">
    <property type="entry name" value="FAD/NAD-bd_sf"/>
</dbReference>
<name>A0ABR8UQJ8_9MICC</name>
<dbReference type="InterPro" id="IPR020946">
    <property type="entry name" value="Flavin_mOase-like"/>
</dbReference>
<keyword evidence="5" id="KW-0560">Oxidoreductase</keyword>
<dbReference type="Gene3D" id="3.50.50.60">
    <property type="entry name" value="FAD/NAD(P)-binding domain"/>
    <property type="match status" value="2"/>
</dbReference>
<accession>A0ABR8UQJ8</accession>
<evidence type="ECO:0000256" key="2">
    <source>
        <dbReference type="ARBA" id="ARBA00010139"/>
    </source>
</evidence>
<comment type="caution">
    <text evidence="6">The sequence shown here is derived from an EMBL/GenBank/DDBJ whole genome shotgun (WGS) entry which is preliminary data.</text>
</comment>
<reference evidence="6 7" key="1">
    <citation type="submission" date="2020-08" db="EMBL/GenBank/DDBJ databases">
        <title>A Genomic Blueprint of the Chicken Gut Microbiome.</title>
        <authorList>
            <person name="Gilroy R."/>
            <person name="Ravi A."/>
            <person name="Getino M."/>
            <person name="Pursley I."/>
            <person name="Horton D.L."/>
            <person name="Alikhan N.-F."/>
            <person name="Baker D."/>
            <person name="Gharbi K."/>
            <person name="Hall N."/>
            <person name="Watson M."/>
            <person name="Adriaenssens E.M."/>
            <person name="Foster-Nyarko E."/>
            <person name="Jarju S."/>
            <person name="Secka A."/>
            <person name="Antonio M."/>
            <person name="Oren A."/>
            <person name="Chaudhuri R."/>
            <person name="La Ragione R.M."/>
            <person name="Hildebrand F."/>
            <person name="Pallen M.J."/>
        </authorList>
    </citation>
    <scope>NUCLEOTIDE SEQUENCE [LARGE SCALE GENOMIC DNA]</scope>
    <source>
        <strain evidence="6 7">Sa2CUA1</strain>
    </source>
</reference>
<dbReference type="SUPFAM" id="SSF51905">
    <property type="entry name" value="FAD/NAD(P)-binding domain"/>
    <property type="match status" value="2"/>
</dbReference>
<comment type="similarity">
    <text evidence="1">Belongs to the FMO family.</text>
</comment>
<evidence type="ECO:0000256" key="3">
    <source>
        <dbReference type="ARBA" id="ARBA00022630"/>
    </source>
</evidence>
<sequence>MGAPFGAPGSTCHAAGAPGYTKRHVEAAHGTPPRRVTRGRKAGKAALTARIAIIGAGPSGMAQLRAFESAARGGLEIPEIVCFEKQDDWGGQWNYSWRTGMDGYGEPVHSSMYRNLWSNGPKEALEFADYTFDEHFGRPISSYPPRAVLWDYINGRVSKTDVRKWVRFAHAVRWVKEVDGGFEVTVEDLRAKTTTTERFDRVVVATGHFSVPNVPDFDGIETFPGSLRHAHDFRGAEALAGKDVLLVGASYSAEDIGVQAFKMGAKSVTMSYRTAPMGLDWPDGMEELPLLERFEGETVRFSNGQTRRFDAVILCTGYLHKYPFLPADLALDSPNNVYPERLYRGVVWEQNPHLYYLGAQDQWFTFNMFDAQAWYVRDLILGAAELPSAAERLQHQGEWQARFRAIGSSADEVRFQADYIRDLVGATDYPEFDLDRVVDVFLAWKQDKKENILTYRDGVHTSVMTGTESVVHHTPWLSELDDSLERYLSEPAEDETARIVHGGASTESAGH</sequence>
<proteinExistence type="inferred from homology"/>
<protein>
    <submittedName>
        <fullName evidence="6">NAD(P)/FAD-dependent oxidoreductase</fullName>
    </submittedName>
</protein>
<evidence type="ECO:0000313" key="6">
    <source>
        <dbReference type="EMBL" id="MBD7994803.1"/>
    </source>
</evidence>
<evidence type="ECO:0000256" key="1">
    <source>
        <dbReference type="ARBA" id="ARBA00009183"/>
    </source>
</evidence>
<comment type="similarity">
    <text evidence="2">Belongs to the FAD-binding monooxygenase family.</text>
</comment>
<dbReference type="Pfam" id="PF00743">
    <property type="entry name" value="FMO-like"/>
    <property type="match status" value="1"/>
</dbReference>
<dbReference type="Proteomes" id="UP000609874">
    <property type="component" value="Unassembled WGS sequence"/>
</dbReference>
<keyword evidence="7" id="KW-1185">Reference proteome</keyword>
<evidence type="ECO:0000313" key="7">
    <source>
        <dbReference type="Proteomes" id="UP000609874"/>
    </source>
</evidence>
<dbReference type="PANTHER" id="PTHR23023">
    <property type="entry name" value="DIMETHYLANILINE MONOOXYGENASE"/>
    <property type="match status" value="1"/>
</dbReference>
<evidence type="ECO:0000256" key="4">
    <source>
        <dbReference type="ARBA" id="ARBA00022827"/>
    </source>
</evidence>
<keyword evidence="4" id="KW-0274">FAD</keyword>
<dbReference type="EMBL" id="JACSQD010000002">
    <property type="protein sequence ID" value="MBD7994803.1"/>
    <property type="molecule type" value="Genomic_DNA"/>
</dbReference>
<organism evidence="6 7">
    <name type="scientific">Arthrobacter gallicola</name>
    <dbReference type="NCBI Taxonomy" id="2762225"/>
    <lineage>
        <taxon>Bacteria</taxon>
        <taxon>Bacillati</taxon>
        <taxon>Actinomycetota</taxon>
        <taxon>Actinomycetes</taxon>
        <taxon>Micrococcales</taxon>
        <taxon>Micrococcaceae</taxon>
        <taxon>Arthrobacter</taxon>
    </lineage>
</organism>
<gene>
    <name evidence="6" type="ORF">H9639_05770</name>
</gene>
<dbReference type="InterPro" id="IPR050346">
    <property type="entry name" value="FMO-like"/>
</dbReference>
<keyword evidence="3" id="KW-0285">Flavoprotein</keyword>
<evidence type="ECO:0000256" key="5">
    <source>
        <dbReference type="ARBA" id="ARBA00023002"/>
    </source>
</evidence>